<protein>
    <submittedName>
        <fullName evidence="2">Uncharacterized protein</fullName>
    </submittedName>
</protein>
<gene>
    <name evidence="2" type="ORF">C7453_101183</name>
    <name evidence="1" type="ORF">HLH32_00910</name>
</gene>
<evidence type="ECO:0000313" key="1">
    <source>
        <dbReference type="EMBL" id="MBB2184963.1"/>
    </source>
</evidence>
<evidence type="ECO:0000313" key="4">
    <source>
        <dbReference type="Proteomes" id="UP000562982"/>
    </source>
</evidence>
<dbReference type="Proteomes" id="UP000562982">
    <property type="component" value="Unassembled WGS sequence"/>
</dbReference>
<evidence type="ECO:0000313" key="2">
    <source>
        <dbReference type="EMBL" id="RDI40390.1"/>
    </source>
</evidence>
<accession>A0A370GB06</accession>
<dbReference type="AlphaFoldDB" id="A0A370GB06"/>
<name>A0A370GB06_GLULI</name>
<proteinExistence type="predicted"/>
<reference evidence="2 3" key="1">
    <citation type="submission" date="2018-07" db="EMBL/GenBank/DDBJ databases">
        <title>Genomic Encyclopedia of Type Strains, Phase IV (KMG-IV): sequencing the most valuable type-strain genomes for metagenomic binning, comparative biology and taxonomic classification.</title>
        <authorList>
            <person name="Goeker M."/>
        </authorList>
    </citation>
    <scope>NUCLEOTIDE SEQUENCE [LARGE SCALE GENOMIC DNA]</scope>
    <source>
        <strain evidence="2 3">DSM 5603</strain>
    </source>
</reference>
<comment type="caution">
    <text evidence="2">The sequence shown here is derived from an EMBL/GenBank/DDBJ whole genome shotgun (WGS) entry which is preliminary data.</text>
</comment>
<dbReference type="RefSeq" id="WP_114725187.1">
    <property type="nucleotide sequence ID" value="NZ_BJMI01000007.1"/>
</dbReference>
<reference evidence="1 4" key="2">
    <citation type="submission" date="2020-04" db="EMBL/GenBank/DDBJ databases">
        <title>Description of novel Gluconacetobacter.</title>
        <authorList>
            <person name="Sombolestani A."/>
        </authorList>
    </citation>
    <scope>NUCLEOTIDE SEQUENCE [LARGE SCALE GENOMIC DNA]</scope>
    <source>
        <strain evidence="1 4">LMG 1382</strain>
    </source>
</reference>
<organism evidence="2 3">
    <name type="scientific">Gluconacetobacter liquefaciens</name>
    <name type="common">Acetobacter liquefaciens</name>
    <dbReference type="NCBI Taxonomy" id="89584"/>
    <lineage>
        <taxon>Bacteria</taxon>
        <taxon>Pseudomonadati</taxon>
        <taxon>Pseudomonadota</taxon>
        <taxon>Alphaproteobacteria</taxon>
        <taxon>Acetobacterales</taxon>
        <taxon>Acetobacteraceae</taxon>
        <taxon>Gluconacetobacter</taxon>
    </lineage>
</organism>
<dbReference type="Proteomes" id="UP000254958">
    <property type="component" value="Unassembled WGS sequence"/>
</dbReference>
<dbReference type="OrthoDB" id="7279246at2"/>
<dbReference type="EMBL" id="QQAW01000001">
    <property type="protein sequence ID" value="RDI40390.1"/>
    <property type="molecule type" value="Genomic_DNA"/>
</dbReference>
<sequence length="158" mass="17081">MNSDPSLVVGLLGPQDAPLVYPLVRLAYPGMARGAWMRLARRALRTGPRGRQGILVARHAPSSPPCGLISFRCAPDMRHGRVLTAEHFVALTFGEVWSVLDAFLPALENMACEAGCGSARVILPGDQQALVARMATRGRDTTHPMPIRTLIEISQNMA</sequence>
<dbReference type="EMBL" id="JABEQI010000001">
    <property type="protein sequence ID" value="MBB2184963.1"/>
    <property type="molecule type" value="Genomic_DNA"/>
</dbReference>
<keyword evidence="3" id="KW-1185">Reference proteome</keyword>
<evidence type="ECO:0000313" key="3">
    <source>
        <dbReference type="Proteomes" id="UP000254958"/>
    </source>
</evidence>